<keyword evidence="2" id="KW-1185">Reference proteome</keyword>
<dbReference type="SUPFAM" id="SSF52047">
    <property type="entry name" value="RNI-like"/>
    <property type="match status" value="1"/>
</dbReference>
<proteinExistence type="predicted"/>
<evidence type="ECO:0000313" key="1">
    <source>
        <dbReference type="EMBL" id="WMV07643.1"/>
    </source>
</evidence>
<sequence length="105" mass="12114">MGPTLRELSLQNVSNIGDEGLFEIAHGCHMLKKLDLFQWLMNRASELYYSQVVHVYFLFFPSIRHIFSFDIVKMSPPLRELSLWSVSTIGDEGLFEIVHGCHLES</sequence>
<dbReference type="InterPro" id="IPR032675">
    <property type="entry name" value="LRR_dom_sf"/>
</dbReference>
<protein>
    <submittedName>
        <fullName evidence="1">Uncharacterized protein</fullName>
    </submittedName>
</protein>
<dbReference type="Proteomes" id="UP001234989">
    <property type="component" value="Chromosome 1"/>
</dbReference>
<reference evidence="1" key="1">
    <citation type="submission" date="2023-08" db="EMBL/GenBank/DDBJ databases">
        <title>A de novo genome assembly of Solanum verrucosum Schlechtendal, a Mexican diploid species geographically isolated from the other diploid A-genome species in potato relatives.</title>
        <authorList>
            <person name="Hosaka K."/>
        </authorList>
    </citation>
    <scope>NUCLEOTIDE SEQUENCE</scope>
    <source>
        <tissue evidence="1">Young leaves</tissue>
    </source>
</reference>
<dbReference type="EMBL" id="CP133612">
    <property type="protein sequence ID" value="WMV07643.1"/>
    <property type="molecule type" value="Genomic_DNA"/>
</dbReference>
<gene>
    <name evidence="1" type="ORF">MTR67_001028</name>
</gene>
<name>A0AAF0T815_SOLVR</name>
<evidence type="ECO:0000313" key="2">
    <source>
        <dbReference type="Proteomes" id="UP001234989"/>
    </source>
</evidence>
<dbReference type="InterPro" id="IPR006553">
    <property type="entry name" value="Leu-rich_rpt_Cys-con_subtyp"/>
</dbReference>
<accession>A0AAF0T815</accession>
<organism evidence="1 2">
    <name type="scientific">Solanum verrucosum</name>
    <dbReference type="NCBI Taxonomy" id="315347"/>
    <lineage>
        <taxon>Eukaryota</taxon>
        <taxon>Viridiplantae</taxon>
        <taxon>Streptophyta</taxon>
        <taxon>Embryophyta</taxon>
        <taxon>Tracheophyta</taxon>
        <taxon>Spermatophyta</taxon>
        <taxon>Magnoliopsida</taxon>
        <taxon>eudicotyledons</taxon>
        <taxon>Gunneridae</taxon>
        <taxon>Pentapetalae</taxon>
        <taxon>asterids</taxon>
        <taxon>lamiids</taxon>
        <taxon>Solanales</taxon>
        <taxon>Solanaceae</taxon>
        <taxon>Solanoideae</taxon>
        <taxon>Solaneae</taxon>
        <taxon>Solanum</taxon>
    </lineage>
</organism>
<dbReference type="SMART" id="SM00367">
    <property type="entry name" value="LRR_CC"/>
    <property type="match status" value="2"/>
</dbReference>
<dbReference type="Gene3D" id="3.80.10.10">
    <property type="entry name" value="Ribonuclease Inhibitor"/>
    <property type="match status" value="1"/>
</dbReference>
<dbReference type="AlphaFoldDB" id="A0AAF0T815"/>